<keyword evidence="2 5" id="KW-0808">Transferase</keyword>
<dbReference type="InterPro" id="IPR011611">
    <property type="entry name" value="PfkB_dom"/>
</dbReference>
<protein>
    <submittedName>
        <fullName evidence="5">2-dehydro-3-deoxygluconokinase</fullName>
        <ecNumber evidence="5">2.7.1.45</ecNumber>
    </submittedName>
</protein>
<organism evidence="5 6">
    <name type="scientific">Ancylobacter vacuolatus</name>
    <dbReference type="NCBI Taxonomy" id="223389"/>
    <lineage>
        <taxon>Bacteria</taxon>
        <taxon>Pseudomonadati</taxon>
        <taxon>Pseudomonadota</taxon>
        <taxon>Alphaproteobacteria</taxon>
        <taxon>Hyphomicrobiales</taxon>
        <taxon>Xanthobacteraceae</taxon>
        <taxon>Ancylobacter</taxon>
    </lineage>
</organism>
<accession>A0ABU0DLC1</accession>
<dbReference type="EMBL" id="JAUSUH010000010">
    <property type="protein sequence ID" value="MDQ0349238.1"/>
    <property type="molecule type" value="Genomic_DNA"/>
</dbReference>
<comment type="similarity">
    <text evidence="1">Belongs to the carbohydrate kinase PfkB family.</text>
</comment>
<evidence type="ECO:0000259" key="4">
    <source>
        <dbReference type="Pfam" id="PF00294"/>
    </source>
</evidence>
<dbReference type="SUPFAM" id="SSF53613">
    <property type="entry name" value="Ribokinase-like"/>
    <property type="match status" value="1"/>
</dbReference>
<sequence length="300" mass="31687">MIEMSLTAEGLYRRGFAGDTLNTAWGVRGLTDPARVGVRYVTRVGADASSGEMVRFIADAGIDTGHIGREPDRPVGLYMIALQNGERSFSYWRDTSAARRLAADADVLQQALADADSIYFSGITLAILSPPHRQTLLDQLAEARARGAMIAFDANIRLNLWPDRAAARAALDAGYRVATLALPTFPDEADLFGDTSPEATARRLTGCGAEEIVVKNGADPCTLLVGERIETIAPVAVVDPLDTTGAGDSFNAGYIAARLDGAAPADAARFAHRVAARVIGRRGALIDMAELRAGTGSGLT</sequence>
<dbReference type="CDD" id="cd01166">
    <property type="entry name" value="KdgK"/>
    <property type="match status" value="1"/>
</dbReference>
<dbReference type="InterPro" id="IPR002173">
    <property type="entry name" value="Carboh/pur_kinase_PfkB_CS"/>
</dbReference>
<dbReference type="Proteomes" id="UP001238467">
    <property type="component" value="Unassembled WGS sequence"/>
</dbReference>
<dbReference type="InterPro" id="IPR029056">
    <property type="entry name" value="Ribokinase-like"/>
</dbReference>
<evidence type="ECO:0000256" key="3">
    <source>
        <dbReference type="ARBA" id="ARBA00022777"/>
    </source>
</evidence>
<evidence type="ECO:0000256" key="2">
    <source>
        <dbReference type="ARBA" id="ARBA00022679"/>
    </source>
</evidence>
<dbReference type="GO" id="GO:0008673">
    <property type="term" value="F:2-dehydro-3-deoxygluconokinase activity"/>
    <property type="evidence" value="ECO:0007669"/>
    <property type="project" value="UniProtKB-EC"/>
</dbReference>
<dbReference type="PANTHER" id="PTHR43085">
    <property type="entry name" value="HEXOKINASE FAMILY MEMBER"/>
    <property type="match status" value="1"/>
</dbReference>
<reference evidence="5 6" key="1">
    <citation type="submission" date="2023-07" db="EMBL/GenBank/DDBJ databases">
        <title>Genomic Encyclopedia of Type Strains, Phase IV (KMG-IV): sequencing the most valuable type-strain genomes for metagenomic binning, comparative biology and taxonomic classification.</title>
        <authorList>
            <person name="Goeker M."/>
        </authorList>
    </citation>
    <scope>NUCLEOTIDE SEQUENCE [LARGE SCALE GENOMIC DNA]</scope>
    <source>
        <strain evidence="5 6">DSM 1277</strain>
    </source>
</reference>
<evidence type="ECO:0000313" key="5">
    <source>
        <dbReference type="EMBL" id="MDQ0349238.1"/>
    </source>
</evidence>
<comment type="caution">
    <text evidence="5">The sequence shown here is derived from an EMBL/GenBank/DDBJ whole genome shotgun (WGS) entry which is preliminary data.</text>
</comment>
<proteinExistence type="inferred from homology"/>
<keyword evidence="3" id="KW-0418">Kinase</keyword>
<gene>
    <name evidence="5" type="ORF">J2S76_003683</name>
</gene>
<dbReference type="Gene3D" id="3.40.1190.20">
    <property type="match status" value="1"/>
</dbReference>
<dbReference type="EC" id="2.7.1.45" evidence="5"/>
<keyword evidence="6" id="KW-1185">Reference proteome</keyword>
<evidence type="ECO:0000313" key="6">
    <source>
        <dbReference type="Proteomes" id="UP001238467"/>
    </source>
</evidence>
<dbReference type="Pfam" id="PF00294">
    <property type="entry name" value="PfkB"/>
    <property type="match status" value="1"/>
</dbReference>
<dbReference type="PROSITE" id="PS00584">
    <property type="entry name" value="PFKB_KINASES_2"/>
    <property type="match status" value="1"/>
</dbReference>
<evidence type="ECO:0000256" key="1">
    <source>
        <dbReference type="ARBA" id="ARBA00010688"/>
    </source>
</evidence>
<name>A0ABU0DLC1_9HYPH</name>
<feature type="domain" description="Carbohydrate kinase PfkB" evidence="4">
    <location>
        <begin position="13"/>
        <end position="286"/>
    </location>
</feature>
<dbReference type="PANTHER" id="PTHR43085:SF15">
    <property type="entry name" value="2-DEHYDRO-3-DEOXYGLUCONOKINASE"/>
    <property type="match status" value="1"/>
</dbReference>
<dbReference type="InterPro" id="IPR050306">
    <property type="entry name" value="PfkB_Carbo_kinase"/>
</dbReference>